<dbReference type="RefSeq" id="XP_018000431.1">
    <property type="nucleotide sequence ID" value="XM_018147823.1"/>
</dbReference>
<dbReference type="EMBL" id="LFJN01000012">
    <property type="protein sequence ID" value="KPI40468.1"/>
    <property type="molecule type" value="Genomic_DNA"/>
</dbReference>
<dbReference type="GeneID" id="28739703"/>
<feature type="region of interest" description="Disordered" evidence="1">
    <location>
        <begin position="1"/>
        <end position="31"/>
    </location>
</feature>
<evidence type="ECO:0000313" key="2">
    <source>
        <dbReference type="EMBL" id="KPI40468.1"/>
    </source>
</evidence>
<reference evidence="2 3" key="1">
    <citation type="submission" date="2015-06" db="EMBL/GenBank/DDBJ databases">
        <title>Draft genome of the ant-associated black yeast Phialophora attae CBS 131958.</title>
        <authorList>
            <person name="Moreno L.F."/>
            <person name="Stielow B.J."/>
            <person name="de Hoog S."/>
            <person name="Vicente V.A."/>
            <person name="Weiss V.A."/>
            <person name="de Vries M."/>
            <person name="Cruz L.M."/>
            <person name="Souza E.M."/>
        </authorList>
    </citation>
    <scope>NUCLEOTIDE SEQUENCE [LARGE SCALE GENOMIC DNA]</scope>
    <source>
        <strain evidence="2 3">CBS 131958</strain>
    </source>
</reference>
<dbReference type="AlphaFoldDB" id="A0A0N0NMK8"/>
<comment type="caution">
    <text evidence="2">The sequence shown here is derived from an EMBL/GenBank/DDBJ whole genome shotgun (WGS) entry which is preliminary data.</text>
</comment>
<proteinExistence type="predicted"/>
<dbReference type="Proteomes" id="UP000038010">
    <property type="component" value="Unassembled WGS sequence"/>
</dbReference>
<dbReference type="VEuPathDB" id="FungiDB:AB675_7452"/>
<protein>
    <submittedName>
        <fullName evidence="2">Uncharacterized protein</fullName>
    </submittedName>
</protein>
<name>A0A0N0NMK8_9EURO</name>
<keyword evidence="3" id="KW-1185">Reference proteome</keyword>
<sequence>MAPEVAAESDVSNDSIPEVMPESDQPSPDFSQGAPRQLYSYCFKCHRPHNSECGGDSTTDDWLQLSIYLPTWKDEQADPLPDMSNSLIDCLRHLKKLNEYILTQFSTFTRYRDSLMLDMLEAPARLRCSYDQYITEFMPFYERANAETSRCISQLNNRLLEFVEAEICLPAWSASTGQDRPMGALTEAQKCGVLRHALVSQATTVLPNATTLRPAVKRLYEDVKDIAVRYAAFKTNFSTQIVQHLVGSNHPTLLRLCLKVPFDCLLDIDLGRKDIHFVALPDTSKVHPDMLRAYNEFKAQDQSGRPAAAAVTEGNHVLGG</sequence>
<gene>
    <name evidence="2" type="ORF">AB675_7452</name>
</gene>
<organism evidence="2 3">
    <name type="scientific">Cyphellophora attinorum</name>
    <dbReference type="NCBI Taxonomy" id="1664694"/>
    <lineage>
        <taxon>Eukaryota</taxon>
        <taxon>Fungi</taxon>
        <taxon>Dikarya</taxon>
        <taxon>Ascomycota</taxon>
        <taxon>Pezizomycotina</taxon>
        <taxon>Eurotiomycetes</taxon>
        <taxon>Chaetothyriomycetidae</taxon>
        <taxon>Chaetothyriales</taxon>
        <taxon>Cyphellophoraceae</taxon>
        <taxon>Cyphellophora</taxon>
    </lineage>
</organism>
<evidence type="ECO:0000313" key="3">
    <source>
        <dbReference type="Proteomes" id="UP000038010"/>
    </source>
</evidence>
<accession>A0A0N0NMK8</accession>
<evidence type="ECO:0000256" key="1">
    <source>
        <dbReference type="SAM" id="MobiDB-lite"/>
    </source>
</evidence>